<reference evidence="7" key="1">
    <citation type="submission" date="2020-10" db="EMBL/GenBank/DDBJ databases">
        <authorList>
            <person name="Gilroy R."/>
        </authorList>
    </citation>
    <scope>NUCLEOTIDE SEQUENCE</scope>
    <source>
        <strain evidence="7">CHK187-14744</strain>
    </source>
</reference>
<dbReference type="GO" id="GO:0030488">
    <property type="term" value="P:tRNA methylation"/>
    <property type="evidence" value="ECO:0007669"/>
    <property type="project" value="TreeGrafter"/>
</dbReference>
<keyword evidence="5" id="KW-0819">tRNA processing</keyword>
<dbReference type="InterPro" id="IPR000241">
    <property type="entry name" value="RlmKL-like_Mtase"/>
</dbReference>
<evidence type="ECO:0000256" key="1">
    <source>
        <dbReference type="ARBA" id="ARBA00004496"/>
    </source>
</evidence>
<dbReference type="InterPro" id="IPR029063">
    <property type="entry name" value="SAM-dependent_MTases_sf"/>
</dbReference>
<dbReference type="PANTHER" id="PTHR14911">
    <property type="entry name" value="THUMP DOMAIN-CONTAINING"/>
    <property type="match status" value="1"/>
</dbReference>
<evidence type="ECO:0000313" key="8">
    <source>
        <dbReference type="Proteomes" id="UP000824164"/>
    </source>
</evidence>
<evidence type="ECO:0000313" key="7">
    <source>
        <dbReference type="EMBL" id="HIU03249.1"/>
    </source>
</evidence>
<dbReference type="SUPFAM" id="SSF53335">
    <property type="entry name" value="S-adenosyl-L-methionine-dependent methyltransferases"/>
    <property type="match status" value="1"/>
</dbReference>
<accession>A0A9D1HHW4</accession>
<dbReference type="CDD" id="cd02440">
    <property type="entry name" value="AdoMet_MTases"/>
    <property type="match status" value="1"/>
</dbReference>
<evidence type="ECO:0000256" key="5">
    <source>
        <dbReference type="ARBA" id="ARBA00022694"/>
    </source>
</evidence>
<dbReference type="EMBL" id="DVLT01000050">
    <property type="protein sequence ID" value="HIU03249.1"/>
    <property type="molecule type" value="Genomic_DNA"/>
</dbReference>
<dbReference type="InterPro" id="IPR053943">
    <property type="entry name" value="RlmKL-like_Mtase_CS"/>
</dbReference>
<dbReference type="PANTHER" id="PTHR14911:SF13">
    <property type="entry name" value="TRNA (GUANINE(6)-N2)-METHYLTRANSFERASE THUMP3"/>
    <property type="match status" value="1"/>
</dbReference>
<dbReference type="AlphaFoldDB" id="A0A9D1HHW4"/>
<protein>
    <submittedName>
        <fullName evidence="7">Methyltransferase domain-containing protein</fullName>
    </submittedName>
</protein>
<evidence type="ECO:0000256" key="2">
    <source>
        <dbReference type="ARBA" id="ARBA00022490"/>
    </source>
</evidence>
<comment type="caution">
    <text evidence="7">The sequence shown here is derived from an EMBL/GenBank/DDBJ whole genome shotgun (WGS) entry which is preliminary data.</text>
</comment>
<comment type="subcellular location">
    <subcellularLocation>
        <location evidence="1">Cytoplasm</location>
    </subcellularLocation>
</comment>
<evidence type="ECO:0000259" key="6">
    <source>
        <dbReference type="Pfam" id="PF01170"/>
    </source>
</evidence>
<dbReference type="PROSITE" id="PS01261">
    <property type="entry name" value="UPF0020"/>
    <property type="match status" value="1"/>
</dbReference>
<dbReference type="GO" id="GO:0016423">
    <property type="term" value="F:tRNA (guanine) methyltransferase activity"/>
    <property type="evidence" value="ECO:0007669"/>
    <property type="project" value="TreeGrafter"/>
</dbReference>
<keyword evidence="4" id="KW-0808">Transferase</keyword>
<evidence type="ECO:0000256" key="3">
    <source>
        <dbReference type="ARBA" id="ARBA00022603"/>
    </source>
</evidence>
<name>A0A9D1HHW4_9FIRM</name>
<dbReference type="Pfam" id="PF01170">
    <property type="entry name" value="UPF0020"/>
    <property type="match status" value="1"/>
</dbReference>
<keyword evidence="3 7" id="KW-0489">Methyltransferase</keyword>
<reference evidence="7" key="2">
    <citation type="journal article" date="2021" name="PeerJ">
        <title>Extensive microbial diversity within the chicken gut microbiome revealed by metagenomics and culture.</title>
        <authorList>
            <person name="Gilroy R."/>
            <person name="Ravi A."/>
            <person name="Getino M."/>
            <person name="Pursley I."/>
            <person name="Horton D.L."/>
            <person name="Alikhan N.F."/>
            <person name="Baker D."/>
            <person name="Gharbi K."/>
            <person name="Hall N."/>
            <person name="Watson M."/>
            <person name="Adriaenssens E.M."/>
            <person name="Foster-Nyarko E."/>
            <person name="Jarju S."/>
            <person name="Secka A."/>
            <person name="Antonio M."/>
            <person name="Oren A."/>
            <person name="Chaudhuri R.R."/>
            <person name="La Ragione R."/>
            <person name="Hildebrand F."/>
            <person name="Pallen M.J."/>
        </authorList>
    </citation>
    <scope>NUCLEOTIDE SEQUENCE</scope>
    <source>
        <strain evidence="7">CHK187-14744</strain>
    </source>
</reference>
<dbReference type="Gene3D" id="3.40.50.150">
    <property type="entry name" value="Vaccinia Virus protein VP39"/>
    <property type="match status" value="1"/>
</dbReference>
<gene>
    <name evidence="7" type="ORF">IAB63_08365</name>
</gene>
<organism evidence="7 8">
    <name type="scientific">Candidatus Onthocola gallistercoris</name>
    <dbReference type="NCBI Taxonomy" id="2840876"/>
    <lineage>
        <taxon>Bacteria</taxon>
        <taxon>Bacillati</taxon>
        <taxon>Bacillota</taxon>
        <taxon>Bacilli</taxon>
        <taxon>Candidatus Onthocola</taxon>
    </lineage>
</organism>
<dbReference type="Proteomes" id="UP000824164">
    <property type="component" value="Unassembled WGS sequence"/>
</dbReference>
<keyword evidence="2" id="KW-0963">Cytoplasm</keyword>
<sequence length="498" mass="58044">MIKALCSRIYGKEQLREDLIQLNRLVKTEDMREAFLDEFYENESFYLELLDEEDPKVRKNAVKLLACVGDSASLEPLWQHYLSEKTRFLRADYLEAFKSFDMTPHIKTLENMWEEMTKKDAGDKHDQAESRKLRELIWMKHPPQKHRFRYPKEKSRLCFIVPRGTEEMAAQAMDAAIVQKMSGGFISEVAAEDFRQVIQSRVYQSLLFDFCPKLITGKDGVPDGKKAGAILMGEGLLDFLDRLHESNGRPYVFRVDVKGIREPAVKNRIAREVSQTLEEMGEGRLVNDASHFEMEIRMLYSKRMDCRVFLKLYTLPDRRFTYRKQILPVSMQPSRAALMLAFAGKELKDDANVLDPFCGSGVLLIERARMAGYRSLYGLDIYRPALDACEANSRNAKIRIQTIQRDFSDFRHEYPFDEIVTDMPRKSENHSAEDIGYIYRKFFDRISHWMGKTGVILLYSEEDRLIRDNIKRHEELRLKGTLPLTASGYAYLIHYGKE</sequence>
<evidence type="ECO:0000256" key="4">
    <source>
        <dbReference type="ARBA" id="ARBA00022679"/>
    </source>
</evidence>
<dbReference type="GO" id="GO:0005737">
    <property type="term" value="C:cytoplasm"/>
    <property type="evidence" value="ECO:0007669"/>
    <property type="project" value="UniProtKB-SubCell"/>
</dbReference>
<feature type="domain" description="Ribosomal RNA large subunit methyltransferase K/L-like methyltransferase" evidence="6">
    <location>
        <begin position="322"/>
        <end position="473"/>
    </location>
</feature>
<proteinExistence type="predicted"/>